<reference evidence="2" key="1">
    <citation type="submission" date="2014-03" db="EMBL/GenBank/DDBJ databases">
        <authorList>
            <person name="Aksoy S."/>
            <person name="Warren W."/>
            <person name="Wilson R.K."/>
        </authorList>
    </citation>
    <scope>NUCLEOTIDE SEQUENCE [LARGE SCALE GENOMIC DNA]</scope>
    <source>
        <strain evidence="2">IAEA</strain>
    </source>
</reference>
<name>A0A1A9ZI15_GLOPL</name>
<protein>
    <submittedName>
        <fullName evidence="1">Uncharacterized protein</fullName>
    </submittedName>
</protein>
<organism evidence="1 2">
    <name type="scientific">Glossina pallidipes</name>
    <name type="common">Tsetse fly</name>
    <dbReference type="NCBI Taxonomy" id="7398"/>
    <lineage>
        <taxon>Eukaryota</taxon>
        <taxon>Metazoa</taxon>
        <taxon>Ecdysozoa</taxon>
        <taxon>Arthropoda</taxon>
        <taxon>Hexapoda</taxon>
        <taxon>Insecta</taxon>
        <taxon>Pterygota</taxon>
        <taxon>Neoptera</taxon>
        <taxon>Endopterygota</taxon>
        <taxon>Diptera</taxon>
        <taxon>Brachycera</taxon>
        <taxon>Muscomorpha</taxon>
        <taxon>Hippoboscoidea</taxon>
        <taxon>Glossinidae</taxon>
        <taxon>Glossina</taxon>
    </lineage>
</organism>
<proteinExistence type="predicted"/>
<dbReference type="STRING" id="7398.A0A1A9ZI15"/>
<dbReference type="Gene3D" id="2.60.40.10">
    <property type="entry name" value="Immunoglobulins"/>
    <property type="match status" value="1"/>
</dbReference>
<evidence type="ECO:0000313" key="1">
    <source>
        <dbReference type="EnsemblMetazoa" id="GPAI015249-PA"/>
    </source>
</evidence>
<accession>A0A1A9ZI15</accession>
<dbReference type="AlphaFoldDB" id="A0A1A9ZI15"/>
<sequence length="149" mass="17138">MVNLPFADQAKDCLFGGGSKDQPTNATLAIVPRREDDGVIFKCVVWNRAMNEGQRLETTTTLNVFEDFHKDTVRHTYKGMWLLEELGADDFLQKESFILIIKCLSEDNLVKILFYKRFLFQLNDNINNDNPLLFALDVHTFLMKSSADN</sequence>
<reference evidence="1" key="2">
    <citation type="submission" date="2020-05" db="UniProtKB">
        <authorList>
            <consortium name="EnsemblMetazoa"/>
        </authorList>
    </citation>
    <scope>IDENTIFICATION</scope>
    <source>
        <strain evidence="1">IAEA</strain>
    </source>
</reference>
<keyword evidence="2" id="KW-1185">Reference proteome</keyword>
<dbReference type="Proteomes" id="UP000092445">
    <property type="component" value="Unassembled WGS sequence"/>
</dbReference>
<dbReference type="InterPro" id="IPR013783">
    <property type="entry name" value="Ig-like_fold"/>
</dbReference>
<evidence type="ECO:0000313" key="2">
    <source>
        <dbReference type="Proteomes" id="UP000092445"/>
    </source>
</evidence>
<dbReference type="EnsemblMetazoa" id="GPAI015249-RA">
    <property type="protein sequence ID" value="GPAI015249-PA"/>
    <property type="gene ID" value="GPAI015249"/>
</dbReference>
<dbReference type="VEuPathDB" id="VectorBase:GPAI015249"/>